<evidence type="ECO:0008006" key="6">
    <source>
        <dbReference type="Google" id="ProtNLM"/>
    </source>
</evidence>
<sequence>SEIGDGGPYDLCAAGRYWCWDAAFWSARGDGRMLREQLDRVASQGATEDYVMGERYDMDHVYYVDGSPWHGAAHYYEYPCVFSWVLFTEYLGLRPALDADLLISPRLEAHGEVTLQQSAYQLRYSYTTEGFTLENLGEDRSFRLDLRALYPGAKQFRLPTGEILGDTPIMLGTGDRITLLPKRQAALRSQRQNHSASPVRKAVLVCVFAGFLLPLLAACSGLTPAGFGGVARPRLENGEAERRGPVINEAAFNNAAIQATLAPYSGFVGQVRVNYDGERNVIANDLNDLGSASADFDPNETVSVDFTDAPLSFILEQLLRGALRVDFIAPDELPTGITFRIETPLPKSRVIQVVRDLLARQGLVMRLINGVYQIGSADLIQALQANSNLGRPGDDTTKVIDLGTNNATQVVAIASQLLPQDVSVMVSSSSDKVVVRANQNDIASVEAMLRQLSQMAVGSDQVAIVPLRRSAPEAVAAQLSQFYGDLIGEGSDARVSIIPLQNQQAILVGTSDPALMRGVQQLAQQLDRSVTDASELRVVALTHRKAVELVPQLVQLFGSTAALPAPTETAAAGPTTGVLSPPTGP</sequence>
<evidence type="ECO:0000256" key="2">
    <source>
        <dbReference type="ARBA" id="ARBA00022729"/>
    </source>
</evidence>
<dbReference type="GO" id="GO:0016020">
    <property type="term" value="C:membrane"/>
    <property type="evidence" value="ECO:0007669"/>
    <property type="project" value="UniProtKB-SubCell"/>
</dbReference>
<keyword evidence="3" id="KW-0472">Membrane</keyword>
<dbReference type="InterPro" id="IPR038591">
    <property type="entry name" value="NolW-like_sf"/>
</dbReference>
<feature type="non-terminal residue" evidence="4">
    <location>
        <position position="585"/>
    </location>
</feature>
<dbReference type="AlphaFoldDB" id="A0A9P8L0Q1"/>
<feature type="non-terminal residue" evidence="4">
    <location>
        <position position="1"/>
    </location>
</feature>
<accession>A0A9P8L0Q1</accession>
<gene>
    <name evidence="4" type="ORF">FGG08_007616</name>
</gene>
<proteinExistence type="predicted"/>
<evidence type="ECO:0000256" key="1">
    <source>
        <dbReference type="ARBA" id="ARBA00004370"/>
    </source>
</evidence>
<dbReference type="Proteomes" id="UP000698800">
    <property type="component" value="Unassembled WGS sequence"/>
</dbReference>
<dbReference type="PANTHER" id="PTHR30332:SF24">
    <property type="entry name" value="SECRETIN GSPD-RELATED"/>
    <property type="match status" value="1"/>
</dbReference>
<protein>
    <recommendedName>
        <fullName evidence="6">Type II secretion system protein GspD</fullName>
    </recommendedName>
</protein>
<comment type="caution">
    <text evidence="4">The sequence shown here is derived from an EMBL/GenBank/DDBJ whole genome shotgun (WGS) entry which is preliminary data.</text>
</comment>
<dbReference type="GO" id="GO:0009306">
    <property type="term" value="P:protein secretion"/>
    <property type="evidence" value="ECO:0007669"/>
    <property type="project" value="TreeGrafter"/>
</dbReference>
<keyword evidence="5" id="KW-1185">Reference proteome</keyword>
<reference evidence="4" key="1">
    <citation type="submission" date="2021-03" db="EMBL/GenBank/DDBJ databases">
        <title>Comparative genomics and phylogenomic investigation of the class Geoglossomycetes provide insights into ecological specialization and systematics.</title>
        <authorList>
            <person name="Melie T."/>
            <person name="Pirro S."/>
            <person name="Miller A.N."/>
            <person name="Quandt A."/>
        </authorList>
    </citation>
    <scope>NUCLEOTIDE SEQUENCE</scope>
    <source>
        <strain evidence="4">GBOQ0MN5Z8</strain>
    </source>
</reference>
<dbReference type="EMBL" id="JAGHQL010000397">
    <property type="protein sequence ID" value="KAH0533642.1"/>
    <property type="molecule type" value="Genomic_DNA"/>
</dbReference>
<evidence type="ECO:0000256" key="3">
    <source>
        <dbReference type="ARBA" id="ARBA00023136"/>
    </source>
</evidence>
<keyword evidence="2" id="KW-0732">Signal</keyword>
<dbReference type="InterPro" id="IPR050810">
    <property type="entry name" value="Bact_Secretion_Sys_Channel"/>
</dbReference>
<dbReference type="PANTHER" id="PTHR30332">
    <property type="entry name" value="PROBABLE GENERAL SECRETION PATHWAY PROTEIN D"/>
    <property type="match status" value="1"/>
</dbReference>
<comment type="subcellular location">
    <subcellularLocation>
        <location evidence="1">Membrane</location>
    </subcellularLocation>
</comment>
<dbReference type="OrthoDB" id="5229093at2759"/>
<evidence type="ECO:0000313" key="5">
    <source>
        <dbReference type="Proteomes" id="UP000698800"/>
    </source>
</evidence>
<evidence type="ECO:0000313" key="4">
    <source>
        <dbReference type="EMBL" id="KAH0533642.1"/>
    </source>
</evidence>
<dbReference type="Gene3D" id="3.30.1370.120">
    <property type="match status" value="1"/>
</dbReference>
<organism evidence="4 5">
    <name type="scientific">Glutinoglossum americanum</name>
    <dbReference type="NCBI Taxonomy" id="1670608"/>
    <lineage>
        <taxon>Eukaryota</taxon>
        <taxon>Fungi</taxon>
        <taxon>Dikarya</taxon>
        <taxon>Ascomycota</taxon>
        <taxon>Pezizomycotina</taxon>
        <taxon>Geoglossomycetes</taxon>
        <taxon>Geoglossales</taxon>
        <taxon>Geoglossaceae</taxon>
        <taxon>Glutinoglossum</taxon>
    </lineage>
</organism>
<name>A0A9P8L0Q1_9PEZI</name>